<sequence>MVKTCAWGRCNSDTRRPERIQGVHFIPFPKPKTQKDRCLRWIKACGRPHYQLNESRINRHTFVCTKVNITFSRILWIPVVPLRNIQIQYLLMVQTLEKADVIGENEADSCQIDHRMQKKLQVTEEKLHHQTVLNQHLNLQLSTIRSQSEVQIEGLNIEKIIQQEKKITGFFLYYTSLKHSTFVTLYNILTEQQMPVFPKKKKDVKTMKPETQLLLTLMRLRHNFGLKDLAARFLISTQSVSEIFSAWIEHMYLIL</sequence>
<evidence type="ECO:0000313" key="8">
    <source>
        <dbReference type="Proteomes" id="UP000005408"/>
    </source>
</evidence>
<evidence type="ECO:0000256" key="5">
    <source>
        <dbReference type="PROSITE-ProRule" id="PRU00309"/>
    </source>
</evidence>
<evidence type="ECO:0000256" key="4">
    <source>
        <dbReference type="ARBA" id="ARBA00023125"/>
    </source>
</evidence>
<evidence type="ECO:0000256" key="2">
    <source>
        <dbReference type="ARBA" id="ARBA00022771"/>
    </source>
</evidence>
<keyword evidence="3" id="KW-0862">Zinc</keyword>
<keyword evidence="8" id="KW-1185">Reference proteome</keyword>
<dbReference type="InterPro" id="IPR006612">
    <property type="entry name" value="THAP_Znf"/>
</dbReference>
<feature type="domain" description="THAP-type" evidence="6">
    <location>
        <begin position="1"/>
        <end position="84"/>
    </location>
</feature>
<reference evidence="7" key="1">
    <citation type="submission" date="2022-08" db="UniProtKB">
        <authorList>
            <consortium name="EnsemblMetazoa"/>
        </authorList>
    </citation>
    <scope>IDENTIFICATION</scope>
    <source>
        <strain evidence="7">05x7-T-G4-1.051#20</strain>
    </source>
</reference>
<evidence type="ECO:0000259" key="6">
    <source>
        <dbReference type="PROSITE" id="PS50950"/>
    </source>
</evidence>
<dbReference type="GO" id="GO:0003677">
    <property type="term" value="F:DNA binding"/>
    <property type="evidence" value="ECO:0007669"/>
    <property type="project" value="UniProtKB-UniRule"/>
</dbReference>
<keyword evidence="2 5" id="KW-0863">Zinc-finger</keyword>
<evidence type="ECO:0000256" key="3">
    <source>
        <dbReference type="ARBA" id="ARBA00022833"/>
    </source>
</evidence>
<evidence type="ECO:0000256" key="1">
    <source>
        <dbReference type="ARBA" id="ARBA00022723"/>
    </source>
</evidence>
<organism evidence="7 8">
    <name type="scientific">Magallana gigas</name>
    <name type="common">Pacific oyster</name>
    <name type="synonym">Crassostrea gigas</name>
    <dbReference type="NCBI Taxonomy" id="29159"/>
    <lineage>
        <taxon>Eukaryota</taxon>
        <taxon>Metazoa</taxon>
        <taxon>Spiralia</taxon>
        <taxon>Lophotrochozoa</taxon>
        <taxon>Mollusca</taxon>
        <taxon>Bivalvia</taxon>
        <taxon>Autobranchia</taxon>
        <taxon>Pteriomorphia</taxon>
        <taxon>Ostreida</taxon>
        <taxon>Ostreoidea</taxon>
        <taxon>Ostreidae</taxon>
        <taxon>Magallana</taxon>
    </lineage>
</organism>
<dbReference type="InterPro" id="IPR027805">
    <property type="entry name" value="Transposase_HTH_dom"/>
</dbReference>
<keyword evidence="1" id="KW-0479">Metal-binding</keyword>
<dbReference type="PROSITE" id="PS50950">
    <property type="entry name" value="ZF_THAP"/>
    <property type="match status" value="1"/>
</dbReference>
<keyword evidence="4 5" id="KW-0238">DNA-binding</keyword>
<dbReference type="PANTHER" id="PTHR23080">
    <property type="entry name" value="THAP DOMAIN PROTEIN"/>
    <property type="match status" value="1"/>
</dbReference>
<dbReference type="EnsemblMetazoa" id="G7333.1">
    <property type="protein sequence ID" value="G7333.1:cds"/>
    <property type="gene ID" value="G7333"/>
</dbReference>
<evidence type="ECO:0000313" key="7">
    <source>
        <dbReference type="EnsemblMetazoa" id="G7333.1:cds"/>
    </source>
</evidence>
<protein>
    <recommendedName>
        <fullName evidence="6">THAP-type domain-containing protein</fullName>
    </recommendedName>
</protein>
<dbReference type="GO" id="GO:0008270">
    <property type="term" value="F:zinc ion binding"/>
    <property type="evidence" value="ECO:0007669"/>
    <property type="project" value="UniProtKB-KW"/>
</dbReference>
<proteinExistence type="predicted"/>
<dbReference type="AlphaFoldDB" id="A0A8W8NT97"/>
<dbReference type="Pfam" id="PF13613">
    <property type="entry name" value="HTH_Tnp_4"/>
    <property type="match status" value="1"/>
</dbReference>
<dbReference type="Proteomes" id="UP000005408">
    <property type="component" value="Unassembled WGS sequence"/>
</dbReference>
<accession>A0A8W8NT97</accession>
<name>A0A8W8NT97_MAGGI</name>